<proteinExistence type="inferred from homology"/>
<evidence type="ECO:0000256" key="1">
    <source>
        <dbReference type="ARBA" id="ARBA00004496"/>
    </source>
</evidence>
<keyword evidence="5 7" id="KW-0378">Hydrolase</keyword>
<dbReference type="SUPFAM" id="SSF82171">
    <property type="entry name" value="DPP6 N-terminal domain-like"/>
    <property type="match status" value="1"/>
</dbReference>
<dbReference type="PANTHER" id="PTHR43253:SF1">
    <property type="entry name" value="TRICORN PROTEASE HOMOLOG 2-RELATED"/>
    <property type="match status" value="1"/>
</dbReference>
<dbReference type="Pfam" id="PF03572">
    <property type="entry name" value="Peptidase_S41"/>
    <property type="match status" value="1"/>
</dbReference>
<dbReference type="EC" id="3.4.21.-" evidence="7"/>
<evidence type="ECO:0000256" key="2">
    <source>
        <dbReference type="ARBA" id="ARBA00008524"/>
    </source>
</evidence>
<gene>
    <name evidence="10" type="ORF">GCM10010517_51210</name>
</gene>
<dbReference type="PANTHER" id="PTHR43253">
    <property type="entry name" value="TRICORN PROTEASE HOMOLOG 2-RELATED"/>
    <property type="match status" value="1"/>
</dbReference>
<dbReference type="Gene3D" id="2.120.10.60">
    <property type="entry name" value="Tricorn protease N-terminal domain"/>
    <property type="match status" value="1"/>
</dbReference>
<organism evidence="10 11">
    <name type="scientific">Streptosporangium fragile</name>
    <dbReference type="NCBI Taxonomy" id="46186"/>
    <lineage>
        <taxon>Bacteria</taxon>
        <taxon>Bacillati</taxon>
        <taxon>Actinomycetota</taxon>
        <taxon>Actinomycetes</taxon>
        <taxon>Streptosporangiales</taxon>
        <taxon>Streptosporangiaceae</taxon>
        <taxon>Streptosporangium</taxon>
    </lineage>
</organism>
<dbReference type="SUPFAM" id="SSF52096">
    <property type="entry name" value="ClpP/crotonase"/>
    <property type="match status" value="1"/>
</dbReference>
<sequence length="1127" mass="122615">MPAYLRFPTIFGDDVVFAAEDDLWTVPATGGRAFRLTAGVAEAGYPRFSPRGDLLAFVGGEEGPEEVYVMPADGGAARRVTYHGARSSVTGWDPAGAVVYASDEGQPFTGQKWLHRVEPDGVPERLPYGPANSISYGPRIVLGRNTADPARWKRYRGGTVGDLWIQDDDGERFQRLISLPGNLASPCWAGDRVYFISDHEGIGNVYSCTADGGGLRRHSDHADFYARNLSGDGRRLVYHAGADLYLVEDGESHRIDVRLRSSRTQRNRRFAPAEDFLDSATLSPDGSGLAVTTHGKAFSFAAWEGPVRQHGAPYGVRYRLLTWLNDGARLVAAASDDGDREVLVVLTADGSAEPVRLDHVDTGRVTALEVSPTADRIAVANHRNELILVDLGTDGPAGGGGTPAGDGSSGDDGSPAAGDPAGEGTAGDEGTTADAVAGDDATGNDGGDAAAVGDGGPEDGAAARGTVVDASRFGGIEDLAWSPDGRWLAYACPDTAQTTAIKLCRVETGETFPATRPVLWDARPAFDPAGDYLYFIGRRVFNPVYDELQFDLGFPLGSRPYAIALRADVGSPFVPEPRPLGDDEDDDGDGEGDGGDGGEREVVIDLDGIQDRIVVFPVPEGRYDGIAGIKGKAVYLSFPVEGGMGDDYAESSDGTLHVYDFAKQKQETLVGDVSEFRLGRDGTTLLYRADRRLRVVKAGEAPEDDDSPGRASGWVDLSRVKVSIRPEAEWRQMFREAWRLQREHFWTEDMAGIDWEGVYRRYLPLVDRVTTRGEFSDLLWELLGELGTSHAYESGGAYRPRPDYRQGKLGVDWEYGNGVYRIARIVGGDRWDPEATSPLNRLGLDVRPGDAVLAVNGQPVGRDASPDEWLVNQADQEVELTIMRGDAKRTVTVRAIGDEQPGRYRDWVEANRARCHERSGGRVGYLHIPDMGPEGYAEFHRGFLTEYDREALVVDVRFNGGGHVSALLLQKLSRRRLGYDFPRWGVPEPYPDESPRGPMVAITNEWAGSDGDIFSHTFKLLGLGPLIGKRTWGGVIGIWPRHRLADGTVTTQPEFSFAFDDVGWRVENYGTDPDIEVDITPQDYAKGVDTQLERAIEIALGRLATHPPHTPNPAARPRLTVPRLPPR</sequence>
<comment type="caution">
    <text evidence="10">The sequence shown here is derived from an EMBL/GenBank/DDBJ whole genome shotgun (WGS) entry which is preliminary data.</text>
</comment>
<dbReference type="PIRSF" id="PIRSF036421">
    <property type="entry name" value="Tricorn_protease"/>
    <property type="match status" value="1"/>
</dbReference>
<evidence type="ECO:0000313" key="10">
    <source>
        <dbReference type="EMBL" id="GAA2887364.1"/>
    </source>
</evidence>
<dbReference type="EMBL" id="BAAAVI010000041">
    <property type="protein sequence ID" value="GAA2887364.1"/>
    <property type="molecule type" value="Genomic_DNA"/>
</dbReference>
<comment type="subcellular location">
    <subcellularLocation>
        <location evidence="1 7">Cytoplasm</location>
    </subcellularLocation>
</comment>
<evidence type="ECO:0000256" key="8">
    <source>
        <dbReference type="SAM" id="MobiDB-lite"/>
    </source>
</evidence>
<dbReference type="Gene3D" id="3.30.750.44">
    <property type="match status" value="1"/>
</dbReference>
<reference evidence="11" key="1">
    <citation type="journal article" date="2019" name="Int. J. Syst. Evol. Microbiol.">
        <title>The Global Catalogue of Microorganisms (GCM) 10K type strain sequencing project: providing services to taxonomists for standard genome sequencing and annotation.</title>
        <authorList>
            <consortium name="The Broad Institute Genomics Platform"/>
            <consortium name="The Broad Institute Genome Sequencing Center for Infectious Disease"/>
            <person name="Wu L."/>
            <person name="Ma J."/>
        </authorList>
    </citation>
    <scope>NUCLEOTIDE SEQUENCE [LARGE SCALE GENOMIC DNA]</scope>
    <source>
        <strain evidence="11">JCM 6242</strain>
    </source>
</reference>
<feature type="compositionally biased region" description="Acidic residues" evidence="8">
    <location>
        <begin position="582"/>
        <end position="596"/>
    </location>
</feature>
<dbReference type="Pfam" id="PF14685">
    <property type="entry name" value="PDZ_Tricorn"/>
    <property type="match status" value="1"/>
</dbReference>
<evidence type="ECO:0000256" key="4">
    <source>
        <dbReference type="ARBA" id="ARBA00022670"/>
    </source>
</evidence>
<dbReference type="SMART" id="SM00245">
    <property type="entry name" value="TSPc"/>
    <property type="match status" value="1"/>
</dbReference>
<dbReference type="Gene3D" id="3.90.226.10">
    <property type="entry name" value="2-enoyl-CoA Hydratase, Chain A, domain 1"/>
    <property type="match status" value="1"/>
</dbReference>
<evidence type="ECO:0000256" key="7">
    <source>
        <dbReference type="PIRNR" id="PIRNR036421"/>
    </source>
</evidence>
<name>A0ABP6IIH9_9ACTN</name>
<dbReference type="Proteomes" id="UP001500831">
    <property type="component" value="Unassembled WGS sequence"/>
</dbReference>
<dbReference type="SUPFAM" id="SSF50156">
    <property type="entry name" value="PDZ domain-like"/>
    <property type="match status" value="1"/>
</dbReference>
<keyword evidence="4 7" id="KW-0645">Protease</keyword>
<keyword evidence="6 7" id="KW-0720">Serine protease</keyword>
<dbReference type="Pfam" id="PF26550">
    <property type="entry name" value="Tricorn_2nd"/>
    <property type="match status" value="2"/>
</dbReference>
<evidence type="ECO:0000313" key="11">
    <source>
        <dbReference type="Proteomes" id="UP001500831"/>
    </source>
</evidence>
<dbReference type="RefSeq" id="WP_344976566.1">
    <property type="nucleotide sequence ID" value="NZ_BAAAVI010000041.1"/>
</dbReference>
<dbReference type="Gene3D" id="2.130.10.10">
    <property type="entry name" value="YVTN repeat-like/Quinoprotein amine dehydrogenase"/>
    <property type="match status" value="2"/>
</dbReference>
<keyword evidence="11" id="KW-1185">Reference proteome</keyword>
<dbReference type="Gene3D" id="2.30.42.10">
    <property type="match status" value="1"/>
</dbReference>
<evidence type="ECO:0000259" key="9">
    <source>
        <dbReference type="SMART" id="SM00245"/>
    </source>
</evidence>
<accession>A0ABP6IIH9</accession>
<dbReference type="SUPFAM" id="SSF69304">
    <property type="entry name" value="Tricorn protease N-terminal domain"/>
    <property type="match status" value="1"/>
</dbReference>
<comment type="similarity">
    <text evidence="2 7">Belongs to the peptidase S41B family.</text>
</comment>
<protein>
    <recommendedName>
        <fullName evidence="7">Tricorn protease homolog</fullName>
        <ecNumber evidence="7">3.4.21.-</ecNumber>
    </recommendedName>
</protein>
<dbReference type="CDD" id="cd07562">
    <property type="entry name" value="Peptidase_S41_TRI"/>
    <property type="match status" value="1"/>
</dbReference>
<dbReference type="InterPro" id="IPR036034">
    <property type="entry name" value="PDZ_sf"/>
</dbReference>
<dbReference type="InterPro" id="IPR015943">
    <property type="entry name" value="WD40/YVTN_repeat-like_dom_sf"/>
</dbReference>
<evidence type="ECO:0000256" key="3">
    <source>
        <dbReference type="ARBA" id="ARBA00022490"/>
    </source>
</evidence>
<feature type="domain" description="Tail specific protease" evidence="9">
    <location>
        <begin position="875"/>
        <end position="1078"/>
    </location>
</feature>
<dbReference type="InterPro" id="IPR029414">
    <property type="entry name" value="Tricorn_PDZ"/>
</dbReference>
<dbReference type="InterPro" id="IPR029045">
    <property type="entry name" value="ClpP/crotonase-like_dom_sf"/>
</dbReference>
<dbReference type="InterPro" id="IPR005151">
    <property type="entry name" value="Tail-specific_protease"/>
</dbReference>
<keyword evidence="3 7" id="KW-0963">Cytoplasm</keyword>
<evidence type="ECO:0000256" key="6">
    <source>
        <dbReference type="ARBA" id="ARBA00022825"/>
    </source>
</evidence>
<feature type="region of interest" description="Disordered" evidence="8">
    <location>
        <begin position="573"/>
        <end position="600"/>
    </location>
</feature>
<dbReference type="InterPro" id="IPR012393">
    <property type="entry name" value="Tricorn_protease"/>
</dbReference>
<dbReference type="Pfam" id="PF26549">
    <property type="entry name" value="Tricorn_N"/>
    <property type="match status" value="1"/>
</dbReference>
<feature type="compositionally biased region" description="Gly residues" evidence="8">
    <location>
        <begin position="395"/>
        <end position="410"/>
    </location>
</feature>
<feature type="compositionally biased region" description="Low complexity" evidence="8">
    <location>
        <begin position="411"/>
        <end position="452"/>
    </location>
</feature>
<feature type="region of interest" description="Disordered" evidence="8">
    <location>
        <begin position="390"/>
        <end position="462"/>
    </location>
</feature>
<dbReference type="Pfam" id="PF14684">
    <property type="entry name" value="Tricorn_C1"/>
    <property type="match status" value="1"/>
</dbReference>
<evidence type="ECO:0000256" key="5">
    <source>
        <dbReference type="ARBA" id="ARBA00022801"/>
    </source>
</evidence>
<feature type="compositionally biased region" description="Low complexity" evidence="8">
    <location>
        <begin position="1112"/>
        <end position="1127"/>
    </location>
</feature>
<dbReference type="InterPro" id="IPR028204">
    <property type="entry name" value="Tricorn_C1"/>
</dbReference>
<feature type="region of interest" description="Disordered" evidence="8">
    <location>
        <begin position="1103"/>
        <end position="1127"/>
    </location>
</feature>
<comment type="function">
    <text evidence="7">Degrades oligopeptides.</text>
</comment>